<reference evidence="7 9" key="1">
    <citation type="submission" date="2023-05" db="EMBL/GenBank/DDBJ databases">
        <title>Metabolic capabilities are highly conserved among human nasal-associated Corynebacterium species in pangenomic analyses.</title>
        <authorList>
            <person name="Tran T.H."/>
            <person name="Roberts A.Q."/>
            <person name="Escapa I.F."/>
            <person name="Gao W."/>
            <person name="Conlan S."/>
            <person name="Kong H."/>
            <person name="Segre J.A."/>
            <person name="Kelly M.S."/>
            <person name="Lemon K.P."/>
        </authorList>
    </citation>
    <scope>NUCLEOTIDE SEQUENCE</scope>
    <source>
        <strain evidence="7">KPL2773</strain>
        <strain evidence="6 9">KPL3772</strain>
    </source>
</reference>
<dbReference type="SUPFAM" id="SSF46785">
    <property type="entry name" value="Winged helix' DNA-binding domain"/>
    <property type="match status" value="1"/>
</dbReference>
<dbReference type="GO" id="GO:0003677">
    <property type="term" value="F:DNA binding"/>
    <property type="evidence" value="ECO:0007669"/>
    <property type="project" value="UniProtKB-KW"/>
</dbReference>
<dbReference type="InterPro" id="IPR014757">
    <property type="entry name" value="Tscrpt_reg_IclR_C"/>
</dbReference>
<gene>
    <name evidence="6" type="ORF">QPX23_04395</name>
    <name evidence="7" type="ORF">QPX42_04505</name>
</gene>
<dbReference type="PANTHER" id="PTHR30136:SF35">
    <property type="entry name" value="HTH-TYPE TRANSCRIPTIONAL REGULATOR RV1719"/>
    <property type="match status" value="1"/>
</dbReference>
<dbReference type="PROSITE" id="PS51077">
    <property type="entry name" value="HTH_ICLR"/>
    <property type="match status" value="1"/>
</dbReference>
<dbReference type="GO" id="GO:0003700">
    <property type="term" value="F:DNA-binding transcription factor activity"/>
    <property type="evidence" value="ECO:0007669"/>
    <property type="project" value="TreeGrafter"/>
</dbReference>
<keyword evidence="2" id="KW-0238">DNA-binding</keyword>
<evidence type="ECO:0000256" key="3">
    <source>
        <dbReference type="ARBA" id="ARBA00023163"/>
    </source>
</evidence>
<dbReference type="GO" id="GO:0045892">
    <property type="term" value="P:negative regulation of DNA-templated transcription"/>
    <property type="evidence" value="ECO:0007669"/>
    <property type="project" value="TreeGrafter"/>
</dbReference>
<feature type="domain" description="IclR-ED" evidence="5">
    <location>
        <begin position="67"/>
        <end position="250"/>
    </location>
</feature>
<evidence type="ECO:0000313" key="8">
    <source>
        <dbReference type="Proteomes" id="UP001224412"/>
    </source>
</evidence>
<comment type="caution">
    <text evidence="7">The sequence shown here is derived from an EMBL/GenBank/DDBJ whole genome shotgun (WGS) entry which is preliminary data.</text>
</comment>
<evidence type="ECO:0000256" key="2">
    <source>
        <dbReference type="ARBA" id="ARBA00023125"/>
    </source>
</evidence>
<dbReference type="EMBL" id="JASNUQ010000005">
    <property type="protein sequence ID" value="MDK4289971.1"/>
    <property type="molecule type" value="Genomic_DNA"/>
</dbReference>
<evidence type="ECO:0000259" key="4">
    <source>
        <dbReference type="PROSITE" id="PS51077"/>
    </source>
</evidence>
<name>A0AAP4BPE3_9CORY</name>
<dbReference type="AlphaFoldDB" id="A0AAP4BPE3"/>
<dbReference type="EMBL" id="JASNVH010000006">
    <property type="protein sequence ID" value="MDK4306814.1"/>
    <property type="molecule type" value="Genomic_DNA"/>
</dbReference>
<dbReference type="InterPro" id="IPR036388">
    <property type="entry name" value="WH-like_DNA-bd_sf"/>
</dbReference>
<evidence type="ECO:0000313" key="9">
    <source>
        <dbReference type="Proteomes" id="UP001239759"/>
    </source>
</evidence>
<dbReference type="InterPro" id="IPR050707">
    <property type="entry name" value="HTH_MetabolicPath_Reg"/>
</dbReference>
<protein>
    <submittedName>
        <fullName evidence="7">IclR family transcriptional regulator</fullName>
    </submittedName>
</protein>
<dbReference type="InterPro" id="IPR029016">
    <property type="entry name" value="GAF-like_dom_sf"/>
</dbReference>
<dbReference type="Gene3D" id="1.10.10.10">
    <property type="entry name" value="Winged helix-like DNA-binding domain superfamily/Winged helix DNA-binding domain"/>
    <property type="match status" value="1"/>
</dbReference>
<dbReference type="Pfam" id="PF09339">
    <property type="entry name" value="HTH_IclR"/>
    <property type="match status" value="1"/>
</dbReference>
<evidence type="ECO:0000259" key="5">
    <source>
        <dbReference type="PROSITE" id="PS51078"/>
    </source>
</evidence>
<dbReference type="Proteomes" id="UP001239759">
    <property type="component" value="Unassembled WGS sequence"/>
</dbReference>
<dbReference type="PROSITE" id="PS51078">
    <property type="entry name" value="ICLR_ED"/>
    <property type="match status" value="1"/>
</dbReference>
<organism evidence="7 8">
    <name type="scientific">Corynebacterium pseudodiphtheriticum</name>
    <dbReference type="NCBI Taxonomy" id="37637"/>
    <lineage>
        <taxon>Bacteria</taxon>
        <taxon>Bacillati</taxon>
        <taxon>Actinomycetota</taxon>
        <taxon>Actinomycetes</taxon>
        <taxon>Mycobacteriales</taxon>
        <taxon>Corynebacteriaceae</taxon>
        <taxon>Corynebacterium</taxon>
    </lineage>
</organism>
<dbReference type="Proteomes" id="UP001224412">
    <property type="component" value="Unassembled WGS sequence"/>
</dbReference>
<dbReference type="SMART" id="SM00346">
    <property type="entry name" value="HTH_ICLR"/>
    <property type="match status" value="1"/>
</dbReference>
<dbReference type="PANTHER" id="PTHR30136">
    <property type="entry name" value="HELIX-TURN-HELIX TRANSCRIPTIONAL REGULATOR, ICLR FAMILY"/>
    <property type="match status" value="1"/>
</dbReference>
<dbReference type="Pfam" id="PF01614">
    <property type="entry name" value="IclR_C"/>
    <property type="match status" value="1"/>
</dbReference>
<dbReference type="InterPro" id="IPR005471">
    <property type="entry name" value="Tscrpt_reg_IclR_N"/>
</dbReference>
<keyword evidence="1" id="KW-0805">Transcription regulation</keyword>
<accession>A0AAP4BPE3</accession>
<evidence type="ECO:0000256" key="1">
    <source>
        <dbReference type="ARBA" id="ARBA00023015"/>
    </source>
</evidence>
<feature type="domain" description="HTH iclR-type" evidence="4">
    <location>
        <begin position="8"/>
        <end position="66"/>
    </location>
</feature>
<keyword evidence="3" id="KW-0804">Transcription</keyword>
<dbReference type="RefSeq" id="WP_021351914.1">
    <property type="nucleotide sequence ID" value="NZ_CP051667.1"/>
</dbReference>
<evidence type="ECO:0000313" key="6">
    <source>
        <dbReference type="EMBL" id="MDK4289971.1"/>
    </source>
</evidence>
<dbReference type="InterPro" id="IPR036390">
    <property type="entry name" value="WH_DNA-bd_sf"/>
</dbReference>
<dbReference type="Gene3D" id="3.30.450.40">
    <property type="match status" value="1"/>
</dbReference>
<sequence>MTAPNARLTAADKTLLVLQAAIEHERFSDIVTATGFAKATVHRILQTLLDYEFVYLANDGTYAPGVTSLRLASRAFNSIDISEVANPVLTQLAEETGYTVHVGALNVNEAIYVAKRQGPTPYEIPSTIGKRLPLHSTAIGKCLLADMDKSELESAIRQAGLAALTPNTITTPEDLDQEIAVVRTRGYSFDDEENVPGIRCIGAPIFNHSGKATYGISLTSLAMENTLKQVERFAPLITEAAAEISHNLGAHTTKYSS</sequence>
<proteinExistence type="predicted"/>
<dbReference type="SUPFAM" id="SSF55781">
    <property type="entry name" value="GAF domain-like"/>
    <property type="match status" value="1"/>
</dbReference>
<evidence type="ECO:0000313" key="7">
    <source>
        <dbReference type="EMBL" id="MDK4306814.1"/>
    </source>
</evidence>
<keyword evidence="9" id="KW-1185">Reference proteome</keyword>